<feature type="compositionally biased region" description="Low complexity" evidence="1">
    <location>
        <begin position="337"/>
        <end position="354"/>
    </location>
</feature>
<dbReference type="GeneID" id="139082617"/>
<dbReference type="Proteomes" id="UP001652662">
    <property type="component" value="Chromosome 3"/>
</dbReference>
<feature type="compositionally biased region" description="Low complexity" evidence="1">
    <location>
        <begin position="77"/>
        <end position="87"/>
    </location>
</feature>
<evidence type="ECO:0000256" key="1">
    <source>
        <dbReference type="SAM" id="MobiDB-lite"/>
    </source>
</evidence>
<evidence type="ECO:0000313" key="3">
    <source>
        <dbReference type="RefSeq" id="XP_070471417.1"/>
    </source>
</evidence>
<feature type="region of interest" description="Disordered" evidence="1">
    <location>
        <begin position="1"/>
        <end position="105"/>
    </location>
</feature>
<accession>A0ABM4P2K1</accession>
<feature type="compositionally biased region" description="Low complexity" evidence="1">
    <location>
        <begin position="268"/>
        <end position="278"/>
    </location>
</feature>
<feature type="region of interest" description="Disordered" evidence="1">
    <location>
        <begin position="334"/>
        <end position="382"/>
    </location>
</feature>
<proteinExistence type="predicted"/>
<feature type="compositionally biased region" description="Low complexity" evidence="1">
    <location>
        <begin position="94"/>
        <end position="105"/>
    </location>
</feature>
<keyword evidence="2" id="KW-1185">Reference proteome</keyword>
<name>A0ABM4P2K1_EQUPR</name>
<feature type="region of interest" description="Disordered" evidence="1">
    <location>
        <begin position="222"/>
        <end position="320"/>
    </location>
</feature>
<gene>
    <name evidence="3" type="primary">LOC139082617</name>
</gene>
<organism evidence="2 3">
    <name type="scientific">Equus przewalskii</name>
    <name type="common">Przewalski's horse</name>
    <name type="synonym">Equus caballus przewalskii</name>
    <dbReference type="NCBI Taxonomy" id="9798"/>
    <lineage>
        <taxon>Eukaryota</taxon>
        <taxon>Metazoa</taxon>
        <taxon>Chordata</taxon>
        <taxon>Craniata</taxon>
        <taxon>Vertebrata</taxon>
        <taxon>Euteleostomi</taxon>
        <taxon>Mammalia</taxon>
        <taxon>Eutheria</taxon>
        <taxon>Laurasiatheria</taxon>
        <taxon>Perissodactyla</taxon>
        <taxon>Equidae</taxon>
        <taxon>Equus</taxon>
    </lineage>
</organism>
<feature type="compositionally biased region" description="Basic residues" evidence="1">
    <location>
        <begin position="28"/>
        <end position="37"/>
    </location>
</feature>
<dbReference type="RefSeq" id="XP_070471417.1">
    <property type="nucleotide sequence ID" value="XM_070615316.1"/>
</dbReference>
<sequence>MQACSSHPLPISVTAATPCQQPPPGAPSRRRHPRRRLPAAQPFAKRRPRPQKCPPRAGWVAWGQGARGRGSRVAQYPRRSAAGAEAGAGEGREPPGAAARPPGAAARSLPFTTLSVVDNLGSIALGSDISSRRSTATRCSSVRLHTPTGPAGQTLRAAALHAARRELRAERLESCCLLRARRRRQPRRLRSGLRACGGYLFIFRARLSLLLLFLGEGGWGGGAQPSTHPGAETGHRGMEPHARTLPGLKPITWGGPGASEERQGRDVSATSRASASPAAERRPPLPPPPLLPHTERRRPQPPETSRSALATLPSAARAPSLTGTAAELGRQSRHNLPAAAATAPASAAASAPSSCRPPPPAPRPPPPPRGAHPLPPRRRSCGRSLAGARVTHGLPARPAPCRAVPAPRSVFSAASREGLLLPRPVPAQVSVWLQGWD</sequence>
<protein>
    <submittedName>
        <fullName evidence="3">Serine/arginine repetitive matrix protein 1-like</fullName>
    </submittedName>
</protein>
<reference evidence="3" key="1">
    <citation type="submission" date="2025-08" db="UniProtKB">
        <authorList>
            <consortium name="RefSeq"/>
        </authorList>
    </citation>
    <scope>IDENTIFICATION</scope>
    <source>
        <tissue evidence="3">Blood</tissue>
    </source>
</reference>
<feature type="compositionally biased region" description="Basic and acidic residues" evidence="1">
    <location>
        <begin position="233"/>
        <end position="242"/>
    </location>
</feature>
<evidence type="ECO:0000313" key="2">
    <source>
        <dbReference type="Proteomes" id="UP001652662"/>
    </source>
</evidence>
<feature type="compositionally biased region" description="Pro residues" evidence="1">
    <location>
        <begin position="355"/>
        <end position="374"/>
    </location>
</feature>